<keyword evidence="4" id="KW-1185">Reference proteome</keyword>
<reference evidence="3 4" key="1">
    <citation type="journal article" date="2018" name="Mol. Plant">
        <title>The genome of Artemisia annua provides insight into the evolution of Asteraceae family and artemisinin biosynthesis.</title>
        <authorList>
            <person name="Shen Q."/>
            <person name="Zhang L."/>
            <person name="Liao Z."/>
            <person name="Wang S."/>
            <person name="Yan T."/>
            <person name="Shi P."/>
            <person name="Liu M."/>
            <person name="Fu X."/>
            <person name="Pan Q."/>
            <person name="Wang Y."/>
            <person name="Lv Z."/>
            <person name="Lu X."/>
            <person name="Zhang F."/>
            <person name="Jiang W."/>
            <person name="Ma Y."/>
            <person name="Chen M."/>
            <person name="Hao X."/>
            <person name="Li L."/>
            <person name="Tang Y."/>
            <person name="Lv G."/>
            <person name="Zhou Y."/>
            <person name="Sun X."/>
            <person name="Brodelius P.E."/>
            <person name="Rose J.K.C."/>
            <person name="Tang K."/>
        </authorList>
    </citation>
    <scope>NUCLEOTIDE SEQUENCE [LARGE SCALE GENOMIC DNA]</scope>
    <source>
        <strain evidence="4">cv. Huhao1</strain>
        <tissue evidence="3">Leaf</tissue>
    </source>
</reference>
<dbReference type="Gene3D" id="6.10.280.40">
    <property type="match status" value="1"/>
</dbReference>
<dbReference type="AlphaFoldDB" id="A0A2U1KMH0"/>
<evidence type="ECO:0000313" key="4">
    <source>
        <dbReference type="Proteomes" id="UP000245207"/>
    </source>
</evidence>
<proteinExistence type="predicted"/>
<feature type="compositionally biased region" description="Polar residues" evidence="1">
    <location>
        <begin position="68"/>
        <end position="78"/>
    </location>
</feature>
<organism evidence="3 4">
    <name type="scientific">Artemisia annua</name>
    <name type="common">Sweet wormwood</name>
    <dbReference type="NCBI Taxonomy" id="35608"/>
    <lineage>
        <taxon>Eukaryota</taxon>
        <taxon>Viridiplantae</taxon>
        <taxon>Streptophyta</taxon>
        <taxon>Embryophyta</taxon>
        <taxon>Tracheophyta</taxon>
        <taxon>Spermatophyta</taxon>
        <taxon>Magnoliopsida</taxon>
        <taxon>eudicotyledons</taxon>
        <taxon>Gunneridae</taxon>
        <taxon>Pentapetalae</taxon>
        <taxon>asterids</taxon>
        <taxon>campanulids</taxon>
        <taxon>Asterales</taxon>
        <taxon>Asteraceae</taxon>
        <taxon>Asteroideae</taxon>
        <taxon>Anthemideae</taxon>
        <taxon>Artemisiinae</taxon>
        <taxon>Artemisia</taxon>
    </lineage>
</organism>
<dbReference type="STRING" id="35608.A0A2U1KMH0"/>
<accession>A0A2U1KMH0</accession>
<feature type="domain" description="AAA+ ATPase At3g28540-like C-terminal" evidence="2">
    <location>
        <begin position="14"/>
        <end position="75"/>
    </location>
</feature>
<dbReference type="Proteomes" id="UP000245207">
    <property type="component" value="Unassembled WGS sequence"/>
</dbReference>
<evidence type="ECO:0000256" key="1">
    <source>
        <dbReference type="SAM" id="MobiDB-lite"/>
    </source>
</evidence>
<feature type="region of interest" description="Disordered" evidence="1">
    <location>
        <begin position="68"/>
        <end position="107"/>
    </location>
</feature>
<evidence type="ECO:0000313" key="3">
    <source>
        <dbReference type="EMBL" id="PWA37980.1"/>
    </source>
</evidence>
<dbReference type="OrthoDB" id="10251412at2759"/>
<protein>
    <submittedName>
        <fullName evidence="3">AAA+ ATPase domain-containing protein</fullName>
    </submittedName>
</protein>
<feature type="compositionally biased region" description="Basic and acidic residues" evidence="1">
    <location>
        <begin position="97"/>
        <end position="107"/>
    </location>
</feature>
<evidence type="ECO:0000259" key="2">
    <source>
        <dbReference type="Pfam" id="PF25568"/>
    </source>
</evidence>
<name>A0A2U1KMH0_ARTAN</name>
<comment type="caution">
    <text evidence="3">The sequence shown here is derived from an EMBL/GenBank/DDBJ whole genome shotgun (WGS) entry which is preliminary data.</text>
</comment>
<dbReference type="InterPro" id="IPR058017">
    <property type="entry name" value="At3g28540-like_C"/>
</dbReference>
<sequence>MSLETLQIGEEGWNHLDLKSHELFETISWMLEETNMTPADVAENLMPKSDDDNAETCLTNLIKALQNSKEIANRNSELNGEDTDIRSSDGESGGGSSDEHGRIQRSR</sequence>
<gene>
    <name evidence="3" type="ORF">CTI12_AA585720</name>
</gene>
<dbReference type="Pfam" id="PF25568">
    <property type="entry name" value="AAA_lid_At3g28540"/>
    <property type="match status" value="1"/>
</dbReference>
<dbReference type="EMBL" id="PKPP01016141">
    <property type="protein sequence ID" value="PWA37980.1"/>
    <property type="molecule type" value="Genomic_DNA"/>
</dbReference>